<name>A0A9E2W6T2_9BACT</name>
<dbReference type="Pfam" id="PF13412">
    <property type="entry name" value="HTH_24"/>
    <property type="match status" value="1"/>
</dbReference>
<dbReference type="PROSITE" id="PS50956">
    <property type="entry name" value="HTH_ASNC_2"/>
    <property type="match status" value="1"/>
</dbReference>
<dbReference type="PANTHER" id="PTHR30154">
    <property type="entry name" value="LEUCINE-RESPONSIVE REGULATORY PROTEIN"/>
    <property type="match status" value="1"/>
</dbReference>
<sequence>MSYVLQDDDIKILQLLQHDARLTTKEIADKIGKTPTPVYERIRRMEKEGIIKGYVALLDRAKVDRGLIGFTLIHLKEHSQTMLNNFKKESSNFAEVMECYHMTGEFDFILKIAIRDMHEYNEFLVNKLATLPNVGTVQSVFVLSEGKVETAFPLRQPVKKKAKK</sequence>
<dbReference type="GO" id="GO:0006355">
    <property type="term" value="P:regulation of DNA-templated transcription"/>
    <property type="evidence" value="ECO:0007669"/>
    <property type="project" value="UniProtKB-ARBA"/>
</dbReference>
<evidence type="ECO:0000256" key="3">
    <source>
        <dbReference type="ARBA" id="ARBA00023163"/>
    </source>
</evidence>
<dbReference type="InterPro" id="IPR019887">
    <property type="entry name" value="Tscrpt_reg_AsnC/Lrp_C"/>
</dbReference>
<dbReference type="GO" id="GO:0043565">
    <property type="term" value="F:sequence-specific DNA binding"/>
    <property type="evidence" value="ECO:0007669"/>
    <property type="project" value="InterPro"/>
</dbReference>
<keyword evidence="3" id="KW-0804">Transcription</keyword>
<organism evidence="5 6">
    <name type="scientific">Pinibacter aurantiacus</name>
    <dbReference type="NCBI Taxonomy" id="2851599"/>
    <lineage>
        <taxon>Bacteria</taxon>
        <taxon>Pseudomonadati</taxon>
        <taxon>Bacteroidota</taxon>
        <taxon>Chitinophagia</taxon>
        <taxon>Chitinophagales</taxon>
        <taxon>Chitinophagaceae</taxon>
        <taxon>Pinibacter</taxon>
    </lineage>
</organism>
<proteinExistence type="predicted"/>
<evidence type="ECO:0000313" key="5">
    <source>
        <dbReference type="EMBL" id="MBV4360198.1"/>
    </source>
</evidence>
<dbReference type="Pfam" id="PF01037">
    <property type="entry name" value="AsnC_trans_reg"/>
    <property type="match status" value="1"/>
</dbReference>
<keyword evidence="6" id="KW-1185">Reference proteome</keyword>
<dbReference type="GO" id="GO:0005829">
    <property type="term" value="C:cytosol"/>
    <property type="evidence" value="ECO:0007669"/>
    <property type="project" value="TreeGrafter"/>
</dbReference>
<dbReference type="InterPro" id="IPR019888">
    <property type="entry name" value="Tscrpt_reg_AsnC-like"/>
</dbReference>
<dbReference type="RefSeq" id="WP_217794464.1">
    <property type="nucleotide sequence ID" value="NZ_JAHSPG010000017.1"/>
</dbReference>
<keyword evidence="1" id="KW-0805">Transcription regulation</keyword>
<dbReference type="GO" id="GO:0043200">
    <property type="term" value="P:response to amino acid"/>
    <property type="evidence" value="ECO:0007669"/>
    <property type="project" value="TreeGrafter"/>
</dbReference>
<dbReference type="CDD" id="cd00090">
    <property type="entry name" value="HTH_ARSR"/>
    <property type="match status" value="1"/>
</dbReference>
<evidence type="ECO:0000313" key="6">
    <source>
        <dbReference type="Proteomes" id="UP000812270"/>
    </source>
</evidence>
<dbReference type="AlphaFoldDB" id="A0A9E2W6T2"/>
<feature type="domain" description="HTH asnC-type" evidence="4">
    <location>
        <begin position="9"/>
        <end position="71"/>
    </location>
</feature>
<evidence type="ECO:0000259" key="4">
    <source>
        <dbReference type="PROSITE" id="PS50956"/>
    </source>
</evidence>
<dbReference type="InterPro" id="IPR011991">
    <property type="entry name" value="ArsR-like_HTH"/>
</dbReference>
<dbReference type="Proteomes" id="UP000812270">
    <property type="component" value="Unassembled WGS sequence"/>
</dbReference>
<accession>A0A9E2W6T2</accession>
<evidence type="ECO:0000256" key="2">
    <source>
        <dbReference type="ARBA" id="ARBA00023125"/>
    </source>
</evidence>
<comment type="caution">
    <text evidence="5">The sequence shown here is derived from an EMBL/GenBank/DDBJ whole genome shotgun (WGS) entry which is preliminary data.</text>
</comment>
<gene>
    <name evidence="5" type="ORF">KTO63_23740</name>
</gene>
<dbReference type="SMART" id="SM00344">
    <property type="entry name" value="HTH_ASNC"/>
    <property type="match status" value="1"/>
</dbReference>
<evidence type="ECO:0000256" key="1">
    <source>
        <dbReference type="ARBA" id="ARBA00023015"/>
    </source>
</evidence>
<keyword evidence="2" id="KW-0238">DNA-binding</keyword>
<dbReference type="EMBL" id="JAHSPG010000017">
    <property type="protein sequence ID" value="MBV4360198.1"/>
    <property type="molecule type" value="Genomic_DNA"/>
</dbReference>
<protein>
    <submittedName>
        <fullName evidence="5">Lrp/AsnC family transcriptional regulator</fullName>
    </submittedName>
</protein>
<reference evidence="5" key="1">
    <citation type="submission" date="2021-06" db="EMBL/GenBank/DDBJ databases">
        <authorList>
            <person name="Huq M.A."/>
        </authorList>
    </citation>
    <scope>NUCLEOTIDE SEQUENCE</scope>
    <source>
        <strain evidence="5">MAH-26</strain>
    </source>
</reference>
<dbReference type="PANTHER" id="PTHR30154:SF34">
    <property type="entry name" value="TRANSCRIPTIONAL REGULATOR AZLB"/>
    <property type="match status" value="1"/>
</dbReference>
<dbReference type="InterPro" id="IPR000485">
    <property type="entry name" value="AsnC-type_HTH_dom"/>
</dbReference>